<evidence type="ECO:0000259" key="1">
    <source>
        <dbReference type="PROSITE" id="PS51186"/>
    </source>
</evidence>
<proteinExistence type="predicted"/>
<dbReference type="InterPro" id="IPR016181">
    <property type="entry name" value="Acyl_CoA_acyltransferase"/>
</dbReference>
<protein>
    <recommendedName>
        <fullName evidence="1">N-acetyltransferase domain-containing protein</fullName>
    </recommendedName>
</protein>
<dbReference type="EMBL" id="AP014938">
    <property type="protein sequence ID" value="BAS20092.1"/>
    <property type="molecule type" value="Genomic_DNA"/>
</dbReference>
<dbReference type="InterPro" id="IPR000182">
    <property type="entry name" value="GNAT_dom"/>
</dbReference>
<dbReference type="PATRIC" id="fig|43675.28.peg.863"/>
<dbReference type="GO" id="GO:0016747">
    <property type="term" value="F:acyltransferase activity, transferring groups other than amino-acyl groups"/>
    <property type="evidence" value="ECO:0007669"/>
    <property type="project" value="InterPro"/>
</dbReference>
<feature type="domain" description="N-acetyltransferase" evidence="1">
    <location>
        <begin position="25"/>
        <end position="206"/>
    </location>
</feature>
<dbReference type="InterPro" id="IPR013653">
    <property type="entry name" value="GCN5-like_dom"/>
</dbReference>
<dbReference type="Pfam" id="PF08445">
    <property type="entry name" value="FR47"/>
    <property type="match status" value="1"/>
</dbReference>
<gene>
    <name evidence="2" type="ORF">RM6536_0845</name>
</gene>
<dbReference type="Gene3D" id="3.40.630.30">
    <property type="match status" value="1"/>
</dbReference>
<accession>A0A0K2RZS7</accession>
<organism evidence="2">
    <name type="scientific">Rothia mucilaginosa</name>
    <dbReference type="NCBI Taxonomy" id="43675"/>
    <lineage>
        <taxon>Bacteria</taxon>
        <taxon>Bacillati</taxon>
        <taxon>Actinomycetota</taxon>
        <taxon>Actinomycetes</taxon>
        <taxon>Micrococcales</taxon>
        <taxon>Micrococcaceae</taxon>
        <taxon>Rothia</taxon>
    </lineage>
</organism>
<dbReference type="RefSeq" id="WP_060824188.1">
    <property type="nucleotide sequence ID" value="NZ_AP014938.1"/>
</dbReference>
<dbReference type="PROSITE" id="PS51186">
    <property type="entry name" value="GNAT"/>
    <property type="match status" value="1"/>
</dbReference>
<reference evidence="3" key="1">
    <citation type="submission" date="2015-08" db="EMBL/GenBank/DDBJ databases">
        <title>Complete genome sequence of Rothia mucilaginosa strain NUM-Rm6536.</title>
        <authorList>
            <person name="Nambu T."/>
        </authorList>
    </citation>
    <scope>NUCLEOTIDE SEQUENCE [LARGE SCALE GENOMIC DNA]</scope>
    <source>
        <strain evidence="3">NUM-Rm6536</strain>
    </source>
</reference>
<name>A0A0K2RZS7_9MICC</name>
<sequence>MGFVCQGRYALAPIEPTDAEKYVNLQLDCMEQTYDPIYFDTLGESFTARHRAERDEYLEDFHRHIASPTVRGFFAYDVPGWTPDGELSCSIGARIDWDKPVGLALSLCEVSSWELERADDLPELPAGTRKLTHLYTLNHTHGTGLGQALYDSIIYPDENSYLWVMAENERAISFYERLGYRNEGVYFQARGIWGPGRSVRYTRILTP</sequence>
<dbReference type="Proteomes" id="UP000066203">
    <property type="component" value="Chromosome"/>
</dbReference>
<dbReference type="SUPFAM" id="SSF55729">
    <property type="entry name" value="Acyl-CoA N-acyltransferases (Nat)"/>
    <property type="match status" value="1"/>
</dbReference>
<dbReference type="AlphaFoldDB" id="A0A0K2RZS7"/>
<evidence type="ECO:0000313" key="3">
    <source>
        <dbReference type="Proteomes" id="UP000066203"/>
    </source>
</evidence>
<evidence type="ECO:0000313" key="2">
    <source>
        <dbReference type="EMBL" id="BAS20092.1"/>
    </source>
</evidence>